<evidence type="ECO:0000313" key="2">
    <source>
        <dbReference type="EMBL" id="ETV98853.1"/>
    </source>
</evidence>
<dbReference type="GeneID" id="20085404"/>
<dbReference type="VEuPathDB" id="FungiDB:H310_08354"/>
<name>A0A024TXW6_9STRA</name>
<reference evidence="2" key="1">
    <citation type="submission" date="2013-12" db="EMBL/GenBank/DDBJ databases">
        <title>The Genome Sequence of Aphanomyces invadans NJM9701.</title>
        <authorList>
            <consortium name="The Broad Institute Genomics Platform"/>
            <person name="Russ C."/>
            <person name="Tyler B."/>
            <person name="van West P."/>
            <person name="Dieguez-Uribeondo J."/>
            <person name="Young S.K."/>
            <person name="Zeng Q."/>
            <person name="Gargeya S."/>
            <person name="Fitzgerald M."/>
            <person name="Abouelleil A."/>
            <person name="Alvarado L."/>
            <person name="Chapman S.B."/>
            <person name="Gainer-Dewar J."/>
            <person name="Goldberg J."/>
            <person name="Griggs A."/>
            <person name="Gujja S."/>
            <person name="Hansen M."/>
            <person name="Howarth C."/>
            <person name="Imamovic A."/>
            <person name="Ireland A."/>
            <person name="Larimer J."/>
            <person name="McCowan C."/>
            <person name="Murphy C."/>
            <person name="Pearson M."/>
            <person name="Poon T.W."/>
            <person name="Priest M."/>
            <person name="Roberts A."/>
            <person name="Saif S."/>
            <person name="Shea T."/>
            <person name="Sykes S."/>
            <person name="Wortman J."/>
            <person name="Nusbaum C."/>
            <person name="Birren B."/>
        </authorList>
    </citation>
    <scope>NUCLEOTIDE SEQUENCE [LARGE SCALE GENOMIC DNA]</scope>
    <source>
        <strain evidence="2">NJM9701</strain>
    </source>
</reference>
<accession>A0A024TXW6</accession>
<protein>
    <submittedName>
        <fullName evidence="2">Uncharacterized protein</fullName>
    </submittedName>
</protein>
<dbReference type="EMBL" id="KI913968">
    <property type="protein sequence ID" value="ETV98853.1"/>
    <property type="molecule type" value="Genomic_DNA"/>
</dbReference>
<feature type="region of interest" description="Disordered" evidence="1">
    <location>
        <begin position="17"/>
        <end position="36"/>
    </location>
</feature>
<evidence type="ECO:0000256" key="1">
    <source>
        <dbReference type="SAM" id="MobiDB-lite"/>
    </source>
</evidence>
<gene>
    <name evidence="2" type="ORF">H310_08354</name>
</gene>
<proteinExistence type="predicted"/>
<dbReference type="RefSeq" id="XP_008872281.1">
    <property type="nucleotide sequence ID" value="XM_008874059.1"/>
</dbReference>
<feature type="compositionally biased region" description="Basic and acidic residues" evidence="1">
    <location>
        <begin position="194"/>
        <end position="210"/>
    </location>
</feature>
<organism evidence="2">
    <name type="scientific">Aphanomyces invadans</name>
    <dbReference type="NCBI Taxonomy" id="157072"/>
    <lineage>
        <taxon>Eukaryota</taxon>
        <taxon>Sar</taxon>
        <taxon>Stramenopiles</taxon>
        <taxon>Oomycota</taxon>
        <taxon>Saprolegniomycetes</taxon>
        <taxon>Saprolegniales</taxon>
        <taxon>Verrucalvaceae</taxon>
        <taxon>Aphanomyces</taxon>
    </lineage>
</organism>
<dbReference type="AlphaFoldDB" id="A0A024TXW6"/>
<feature type="region of interest" description="Disordered" evidence="1">
    <location>
        <begin position="188"/>
        <end position="217"/>
    </location>
</feature>
<sequence>MRHEPLPTKLDEAAVRDRSVGKRGQFPPRSVPMHSTLPDCRGMTFKEKDELGHRSFVRRLREGHVRITMMPHSHTGYERMRVRMDVEETALSWTRTASDTASDDDTMVLDSVVSIVPWKRMHSSRMPTKAELRMGHHGVYHGVSVAYNNADARHVILLCHGEGEQAQLVAAVRSLVHAALMRGVVGPGSVLSGPRREEADAPHETKDVPRTKTASATERVRRTIETMGHRLATYAKSSLTSLRRNGTAM</sequence>